<dbReference type="SUPFAM" id="SSF51182">
    <property type="entry name" value="RmlC-like cupins"/>
    <property type="match status" value="1"/>
</dbReference>
<accession>A0A381W9E4</accession>
<reference evidence="1" key="1">
    <citation type="submission" date="2018-05" db="EMBL/GenBank/DDBJ databases">
        <authorList>
            <person name="Lanie J.A."/>
            <person name="Ng W.-L."/>
            <person name="Kazmierczak K.M."/>
            <person name="Andrzejewski T.M."/>
            <person name="Davidsen T.M."/>
            <person name="Wayne K.J."/>
            <person name="Tettelin H."/>
            <person name="Glass J.I."/>
            <person name="Rusch D."/>
            <person name="Podicherti R."/>
            <person name="Tsui H.-C.T."/>
            <person name="Winkler M.E."/>
        </authorList>
    </citation>
    <scope>NUCLEOTIDE SEQUENCE</scope>
</reference>
<organism evidence="1">
    <name type="scientific">marine metagenome</name>
    <dbReference type="NCBI Taxonomy" id="408172"/>
    <lineage>
        <taxon>unclassified sequences</taxon>
        <taxon>metagenomes</taxon>
        <taxon>ecological metagenomes</taxon>
    </lineage>
</organism>
<dbReference type="Gene3D" id="2.60.120.10">
    <property type="entry name" value="Jelly Rolls"/>
    <property type="match status" value="1"/>
</dbReference>
<evidence type="ECO:0000313" key="1">
    <source>
        <dbReference type="EMBL" id="SVA49169.1"/>
    </source>
</evidence>
<protein>
    <submittedName>
        <fullName evidence="1">Uncharacterized protein</fullName>
    </submittedName>
</protein>
<dbReference type="AlphaFoldDB" id="A0A381W9E4"/>
<gene>
    <name evidence="1" type="ORF">METZ01_LOCUS102023</name>
</gene>
<dbReference type="EMBL" id="UINC01011110">
    <property type="protein sequence ID" value="SVA49169.1"/>
    <property type="molecule type" value="Genomic_DNA"/>
</dbReference>
<dbReference type="InterPro" id="IPR014710">
    <property type="entry name" value="RmlC-like_jellyroll"/>
</dbReference>
<name>A0A381W9E4_9ZZZZ</name>
<dbReference type="InterPro" id="IPR011051">
    <property type="entry name" value="RmlC_Cupin_sf"/>
</dbReference>
<sequence length="178" mass="19254">MHRFIPCCLVLLLLAGSRALAQEGGSTIIPKREVNEVLLRGLDNLAGGGAVSDIVVRHLDVGDENMGVSVVQRSKVEVRDTITGIAHPDLDEIYYIVSGTGTMVTGGEFVDKQSNVSRLLGPMDRGELRGGVLQFVEPGDIAIIPKGMPHGWHKIDTDAISYIIFRGDPNKVMDVKTH</sequence>
<proteinExistence type="predicted"/>